<dbReference type="Pfam" id="PF13921">
    <property type="entry name" value="Myb_DNA-bind_6"/>
    <property type="match status" value="1"/>
</dbReference>
<dbReference type="GO" id="GO:0005634">
    <property type="term" value="C:nucleus"/>
    <property type="evidence" value="ECO:0007669"/>
    <property type="project" value="TreeGrafter"/>
</dbReference>
<protein>
    <submittedName>
        <fullName evidence="3">7822_t:CDS:1</fullName>
    </submittedName>
</protein>
<dbReference type="InterPro" id="IPR009057">
    <property type="entry name" value="Homeodomain-like_sf"/>
</dbReference>
<dbReference type="SUPFAM" id="SSF46689">
    <property type="entry name" value="Homeodomain-like"/>
    <property type="match status" value="1"/>
</dbReference>
<dbReference type="Gene3D" id="1.10.10.60">
    <property type="entry name" value="Homeodomain-like"/>
    <property type="match status" value="2"/>
</dbReference>
<dbReference type="GO" id="GO:0000981">
    <property type="term" value="F:DNA-binding transcription factor activity, RNA polymerase II-specific"/>
    <property type="evidence" value="ECO:0007669"/>
    <property type="project" value="TreeGrafter"/>
</dbReference>
<dbReference type="InterPro" id="IPR001005">
    <property type="entry name" value="SANT/Myb"/>
</dbReference>
<feature type="domain" description="Myb-like" evidence="1">
    <location>
        <begin position="13"/>
        <end position="63"/>
    </location>
</feature>
<reference evidence="3" key="1">
    <citation type="submission" date="2021-06" db="EMBL/GenBank/DDBJ databases">
        <authorList>
            <person name="Kallberg Y."/>
            <person name="Tangrot J."/>
            <person name="Rosling A."/>
        </authorList>
    </citation>
    <scope>NUCLEOTIDE SEQUENCE</scope>
    <source>
        <strain evidence="3">87-6 pot B 2015</strain>
    </source>
</reference>
<evidence type="ECO:0000259" key="2">
    <source>
        <dbReference type="PROSITE" id="PS51294"/>
    </source>
</evidence>
<comment type="caution">
    <text evidence="3">The sequence shown here is derived from an EMBL/GenBank/DDBJ whole genome shotgun (WGS) entry which is preliminary data.</text>
</comment>
<accession>A0A9N8V757</accession>
<dbReference type="GO" id="GO:0000978">
    <property type="term" value="F:RNA polymerase II cis-regulatory region sequence-specific DNA binding"/>
    <property type="evidence" value="ECO:0007669"/>
    <property type="project" value="TreeGrafter"/>
</dbReference>
<dbReference type="AlphaFoldDB" id="A0A9N8V757"/>
<dbReference type="PROSITE" id="PS50090">
    <property type="entry name" value="MYB_LIKE"/>
    <property type="match status" value="1"/>
</dbReference>
<dbReference type="InterPro" id="IPR050560">
    <property type="entry name" value="MYB_TF"/>
</dbReference>
<proteinExistence type="predicted"/>
<dbReference type="Proteomes" id="UP000789375">
    <property type="component" value="Unassembled WGS sequence"/>
</dbReference>
<feature type="domain" description="HTH myb-type" evidence="2">
    <location>
        <begin position="12"/>
        <end position="67"/>
    </location>
</feature>
<keyword evidence="4" id="KW-1185">Reference proteome</keyword>
<dbReference type="SMART" id="SM00717">
    <property type="entry name" value="SANT"/>
    <property type="match status" value="2"/>
</dbReference>
<name>A0A9N8V757_FUNMO</name>
<dbReference type="EMBL" id="CAJVPP010000098">
    <property type="protein sequence ID" value="CAG8442492.1"/>
    <property type="molecule type" value="Genomic_DNA"/>
</dbReference>
<sequence>MSSKDYDCAVVVKKGRWSKMDDQRLRDLVHKEPDVTRPKWVRIAKAFKFRSGKQCRERWENHLKRGIKKRKFGHEESEFILREVEKVYPETPKWANIAKQLKSATPLMVRNHVNNFLKRVETHGSTRRRGPVAGVNG</sequence>
<dbReference type="InterPro" id="IPR017930">
    <property type="entry name" value="Myb_dom"/>
</dbReference>
<evidence type="ECO:0000313" key="4">
    <source>
        <dbReference type="Proteomes" id="UP000789375"/>
    </source>
</evidence>
<dbReference type="CDD" id="cd00167">
    <property type="entry name" value="SANT"/>
    <property type="match status" value="1"/>
</dbReference>
<evidence type="ECO:0000259" key="1">
    <source>
        <dbReference type="PROSITE" id="PS50090"/>
    </source>
</evidence>
<dbReference type="PROSITE" id="PS51294">
    <property type="entry name" value="HTH_MYB"/>
    <property type="match status" value="2"/>
</dbReference>
<feature type="domain" description="HTH myb-type" evidence="2">
    <location>
        <begin position="68"/>
        <end position="121"/>
    </location>
</feature>
<gene>
    <name evidence="3" type="ORF">FMOSSE_LOCUS923</name>
</gene>
<organism evidence="3 4">
    <name type="scientific">Funneliformis mosseae</name>
    <name type="common">Endomycorrhizal fungus</name>
    <name type="synonym">Glomus mosseae</name>
    <dbReference type="NCBI Taxonomy" id="27381"/>
    <lineage>
        <taxon>Eukaryota</taxon>
        <taxon>Fungi</taxon>
        <taxon>Fungi incertae sedis</taxon>
        <taxon>Mucoromycota</taxon>
        <taxon>Glomeromycotina</taxon>
        <taxon>Glomeromycetes</taxon>
        <taxon>Glomerales</taxon>
        <taxon>Glomeraceae</taxon>
        <taxon>Funneliformis</taxon>
    </lineage>
</organism>
<dbReference type="PANTHER" id="PTHR45614">
    <property type="entry name" value="MYB PROTEIN-RELATED"/>
    <property type="match status" value="1"/>
</dbReference>
<evidence type="ECO:0000313" key="3">
    <source>
        <dbReference type="EMBL" id="CAG8442492.1"/>
    </source>
</evidence>